<dbReference type="Gene3D" id="1.10.10.60">
    <property type="entry name" value="Homeodomain-like"/>
    <property type="match status" value="2"/>
</dbReference>
<keyword evidence="6" id="KW-1185">Reference proteome</keyword>
<dbReference type="PROSITE" id="PS00041">
    <property type="entry name" value="HTH_ARAC_FAMILY_1"/>
    <property type="match status" value="1"/>
</dbReference>
<dbReference type="AlphaFoldDB" id="A0A3D9JRA6"/>
<evidence type="ECO:0000259" key="4">
    <source>
        <dbReference type="PROSITE" id="PS01124"/>
    </source>
</evidence>
<sequence length="259" mass="30303">MLPNLPQLLLHVYWLEKEQFELRYDEYGEWVLFLVETGSFRYRIGEYEGIAGAGDLVLCPPNHRFEREAISAVTFHFLRFVYEAASDHDHPCGRIRLSNQIRVAHNSADLRTYALDRSSFAVQYREHLLRDLWMMLWKEAHENFEFGSKSAKMDPAMQQIKDHLEKHAFEPLQLKNVAAAYQLTPVQLSRSFQACYGQKPIAFITELRMQQAVKLLMTRNWTVDAIAQACGYENGFYLSRVFSKHMNMSPSAFRKENRV</sequence>
<evidence type="ECO:0000256" key="1">
    <source>
        <dbReference type="ARBA" id="ARBA00023015"/>
    </source>
</evidence>
<comment type="caution">
    <text evidence="5">The sequence shown here is derived from an EMBL/GenBank/DDBJ whole genome shotgun (WGS) entry which is preliminary data.</text>
</comment>
<dbReference type="PANTHER" id="PTHR43280:SF2">
    <property type="entry name" value="HTH-TYPE TRANSCRIPTIONAL REGULATOR EXSA"/>
    <property type="match status" value="1"/>
</dbReference>
<dbReference type="PANTHER" id="PTHR43280">
    <property type="entry name" value="ARAC-FAMILY TRANSCRIPTIONAL REGULATOR"/>
    <property type="match status" value="1"/>
</dbReference>
<evidence type="ECO:0000256" key="2">
    <source>
        <dbReference type="ARBA" id="ARBA00023125"/>
    </source>
</evidence>
<evidence type="ECO:0000313" key="5">
    <source>
        <dbReference type="EMBL" id="RED76631.1"/>
    </source>
</evidence>
<gene>
    <name evidence="5" type="ORF">DFP98_11115</name>
</gene>
<reference evidence="5 6" key="1">
    <citation type="submission" date="2018-07" db="EMBL/GenBank/DDBJ databases">
        <title>Genomic Encyclopedia of Type Strains, Phase III (KMG-III): the genomes of soil and plant-associated and newly described type strains.</title>
        <authorList>
            <person name="Whitman W."/>
        </authorList>
    </citation>
    <scope>NUCLEOTIDE SEQUENCE [LARGE SCALE GENOMIC DNA]</scope>
    <source>
        <strain evidence="5 6">CECT 7287</strain>
    </source>
</reference>
<dbReference type="GO" id="GO:0043565">
    <property type="term" value="F:sequence-specific DNA binding"/>
    <property type="evidence" value="ECO:0007669"/>
    <property type="project" value="InterPro"/>
</dbReference>
<dbReference type="PROSITE" id="PS01124">
    <property type="entry name" value="HTH_ARAC_FAMILY_2"/>
    <property type="match status" value="1"/>
</dbReference>
<accession>A0A3D9JRA6</accession>
<dbReference type="InterPro" id="IPR018062">
    <property type="entry name" value="HTH_AraC-typ_CS"/>
</dbReference>
<evidence type="ECO:0000256" key="3">
    <source>
        <dbReference type="ARBA" id="ARBA00023163"/>
    </source>
</evidence>
<dbReference type="Pfam" id="PF12833">
    <property type="entry name" value="HTH_18"/>
    <property type="match status" value="1"/>
</dbReference>
<evidence type="ECO:0000313" key="6">
    <source>
        <dbReference type="Proteomes" id="UP000256977"/>
    </source>
</evidence>
<keyword evidence="1" id="KW-0805">Transcription regulation</keyword>
<keyword evidence="2" id="KW-0238">DNA-binding</keyword>
<keyword evidence="3" id="KW-0804">Transcription</keyword>
<name>A0A3D9JRA6_9BACL</name>
<dbReference type="EMBL" id="QRDZ01000011">
    <property type="protein sequence ID" value="RED76631.1"/>
    <property type="molecule type" value="Genomic_DNA"/>
</dbReference>
<dbReference type="GO" id="GO:0003700">
    <property type="term" value="F:DNA-binding transcription factor activity"/>
    <property type="evidence" value="ECO:0007669"/>
    <property type="project" value="InterPro"/>
</dbReference>
<organism evidence="5 6">
    <name type="scientific">Cohnella phaseoli</name>
    <dbReference type="NCBI Taxonomy" id="456490"/>
    <lineage>
        <taxon>Bacteria</taxon>
        <taxon>Bacillati</taxon>
        <taxon>Bacillota</taxon>
        <taxon>Bacilli</taxon>
        <taxon>Bacillales</taxon>
        <taxon>Paenibacillaceae</taxon>
        <taxon>Cohnella</taxon>
    </lineage>
</organism>
<feature type="domain" description="HTH araC/xylS-type" evidence="4">
    <location>
        <begin position="154"/>
        <end position="256"/>
    </location>
</feature>
<dbReference type="Proteomes" id="UP000256977">
    <property type="component" value="Unassembled WGS sequence"/>
</dbReference>
<dbReference type="InterPro" id="IPR018060">
    <property type="entry name" value="HTH_AraC"/>
</dbReference>
<protein>
    <submittedName>
        <fullName evidence="5">AraC family transcriptional regulator</fullName>
    </submittedName>
</protein>
<dbReference type="SMART" id="SM00342">
    <property type="entry name" value="HTH_ARAC"/>
    <property type="match status" value="1"/>
</dbReference>
<dbReference type="SUPFAM" id="SSF46689">
    <property type="entry name" value="Homeodomain-like"/>
    <property type="match status" value="2"/>
</dbReference>
<dbReference type="InterPro" id="IPR009057">
    <property type="entry name" value="Homeodomain-like_sf"/>
</dbReference>
<proteinExistence type="predicted"/>